<organism evidence="2 3">
    <name type="scientific">Canavalia gladiata</name>
    <name type="common">Sword bean</name>
    <name type="synonym">Dolichos gladiatus</name>
    <dbReference type="NCBI Taxonomy" id="3824"/>
    <lineage>
        <taxon>Eukaryota</taxon>
        <taxon>Viridiplantae</taxon>
        <taxon>Streptophyta</taxon>
        <taxon>Embryophyta</taxon>
        <taxon>Tracheophyta</taxon>
        <taxon>Spermatophyta</taxon>
        <taxon>Magnoliopsida</taxon>
        <taxon>eudicotyledons</taxon>
        <taxon>Gunneridae</taxon>
        <taxon>Pentapetalae</taxon>
        <taxon>rosids</taxon>
        <taxon>fabids</taxon>
        <taxon>Fabales</taxon>
        <taxon>Fabaceae</taxon>
        <taxon>Papilionoideae</taxon>
        <taxon>50 kb inversion clade</taxon>
        <taxon>NPAAA clade</taxon>
        <taxon>indigoferoid/millettioid clade</taxon>
        <taxon>Phaseoleae</taxon>
        <taxon>Canavalia</taxon>
    </lineage>
</organism>
<keyword evidence="3" id="KW-1185">Reference proteome</keyword>
<comment type="caution">
    <text evidence="2">The sequence shown here is derived from an EMBL/GenBank/DDBJ whole genome shotgun (WGS) entry which is preliminary data.</text>
</comment>
<evidence type="ECO:0000256" key="1">
    <source>
        <dbReference type="SAM" id="MobiDB-lite"/>
    </source>
</evidence>
<dbReference type="Proteomes" id="UP001367508">
    <property type="component" value="Unassembled WGS sequence"/>
</dbReference>
<accession>A0AAN9JZH6</accession>
<sequence length="177" mass="20741">MHRHGSAPQSRTIHTRSEMKRVHNVDTQDLEKKSASMSSPTKTVHDRSLPLAHRLLEFYITMMKEFRDVKVFFWNMKGATNHTVTLSLWPKKHVDIRGHLDAYPRLLIQTCIVDTFYRVLSVEISTKTSAWILSAVYGNLVPIEREYLGEHYRNLQVYISFPWILVMDFNKILLPSK</sequence>
<gene>
    <name evidence="2" type="ORF">VNO77_44745</name>
</gene>
<dbReference type="EMBL" id="JAYMYQ010000011">
    <property type="protein sequence ID" value="KAK7306787.1"/>
    <property type="molecule type" value="Genomic_DNA"/>
</dbReference>
<name>A0AAN9JZH6_CANGL</name>
<evidence type="ECO:0000313" key="2">
    <source>
        <dbReference type="EMBL" id="KAK7306787.1"/>
    </source>
</evidence>
<dbReference type="AlphaFoldDB" id="A0AAN9JZH6"/>
<proteinExistence type="predicted"/>
<evidence type="ECO:0000313" key="3">
    <source>
        <dbReference type="Proteomes" id="UP001367508"/>
    </source>
</evidence>
<protein>
    <submittedName>
        <fullName evidence="2">Uncharacterized protein</fullName>
    </submittedName>
</protein>
<reference evidence="2 3" key="1">
    <citation type="submission" date="2024-01" db="EMBL/GenBank/DDBJ databases">
        <title>The genomes of 5 underutilized Papilionoideae crops provide insights into root nodulation and disease resistanc.</title>
        <authorList>
            <person name="Jiang F."/>
        </authorList>
    </citation>
    <scope>NUCLEOTIDE SEQUENCE [LARGE SCALE GENOMIC DNA]</scope>
    <source>
        <strain evidence="2">LVBAO_FW01</strain>
        <tissue evidence="2">Leaves</tissue>
    </source>
</reference>
<feature type="compositionally biased region" description="Basic and acidic residues" evidence="1">
    <location>
        <begin position="15"/>
        <end position="34"/>
    </location>
</feature>
<feature type="region of interest" description="Disordered" evidence="1">
    <location>
        <begin position="1"/>
        <end position="43"/>
    </location>
</feature>